<reference evidence="1 2" key="1">
    <citation type="journal article" date="2016" name="Nat. Commun.">
        <title>Thousands of microbial genomes shed light on interconnected biogeochemical processes in an aquifer system.</title>
        <authorList>
            <person name="Anantharaman K."/>
            <person name="Brown C.T."/>
            <person name="Hug L.A."/>
            <person name="Sharon I."/>
            <person name="Castelle C.J."/>
            <person name="Probst A.J."/>
            <person name="Thomas B.C."/>
            <person name="Singh A."/>
            <person name="Wilkins M.J."/>
            <person name="Karaoz U."/>
            <person name="Brodie E.L."/>
            <person name="Williams K.H."/>
            <person name="Hubbard S.S."/>
            <person name="Banfield J.F."/>
        </authorList>
    </citation>
    <scope>NUCLEOTIDE SEQUENCE [LARGE SCALE GENOMIC DNA]</scope>
</reference>
<evidence type="ECO:0000313" key="1">
    <source>
        <dbReference type="EMBL" id="OHA41533.1"/>
    </source>
</evidence>
<dbReference type="AlphaFoldDB" id="A0A1G2NZS1"/>
<sequence length="126" mass="15367">MILFPKIRNADFAKKYAWEYSQAKRQSGISTIREQKQSWWKRKNLALSAWLLNDTRKVINDWKISQTFWRRTEYLRVPERESQKQERLTFLLIRSISDFLTTQKNCTKESTSQSFQRNFLTKHRKC</sequence>
<evidence type="ECO:0000313" key="2">
    <source>
        <dbReference type="Proteomes" id="UP000177269"/>
    </source>
</evidence>
<name>A0A1G2NZS1_9BACT</name>
<dbReference type="EMBL" id="MHSK01000031">
    <property type="protein sequence ID" value="OHA41533.1"/>
    <property type="molecule type" value="Genomic_DNA"/>
</dbReference>
<proteinExistence type="predicted"/>
<dbReference type="Proteomes" id="UP000177269">
    <property type="component" value="Unassembled WGS sequence"/>
</dbReference>
<accession>A0A1G2NZS1</accession>
<comment type="caution">
    <text evidence="1">The sequence shown here is derived from an EMBL/GenBank/DDBJ whole genome shotgun (WGS) entry which is preliminary data.</text>
</comment>
<organism evidence="1 2">
    <name type="scientific">Candidatus Taylorbacteria bacterium RIFCSPLOWO2_12_FULL_43_20</name>
    <dbReference type="NCBI Taxonomy" id="1802332"/>
    <lineage>
        <taxon>Bacteria</taxon>
        <taxon>Candidatus Tayloriibacteriota</taxon>
    </lineage>
</organism>
<gene>
    <name evidence="1" type="ORF">A3G52_02590</name>
</gene>
<protein>
    <submittedName>
        <fullName evidence="1">Uncharacterized protein</fullName>
    </submittedName>
</protein>